<dbReference type="Gene3D" id="3.30.70.2970">
    <property type="entry name" value="Protein of unknown function (DUF541), domain 2"/>
    <property type="match status" value="1"/>
</dbReference>
<dbReference type="InterPro" id="IPR007497">
    <property type="entry name" value="SIMPL/DUF541"/>
</dbReference>
<accession>A0ABW5PWM9</accession>
<evidence type="ECO:0000313" key="1">
    <source>
        <dbReference type="EMBL" id="MFD2627525.1"/>
    </source>
</evidence>
<protein>
    <submittedName>
        <fullName evidence="1">SIMPL domain-containing protein</fullName>
    </submittedName>
</protein>
<dbReference type="Proteomes" id="UP001597451">
    <property type="component" value="Unassembled WGS sequence"/>
</dbReference>
<proteinExistence type="predicted"/>
<dbReference type="Gene3D" id="3.30.110.170">
    <property type="entry name" value="Protein of unknown function (DUF541), domain 1"/>
    <property type="match status" value="1"/>
</dbReference>
<dbReference type="EMBL" id="JBHUMX010000003">
    <property type="protein sequence ID" value="MFD2627525.1"/>
    <property type="molecule type" value="Genomic_DNA"/>
</dbReference>
<keyword evidence="2" id="KW-1185">Reference proteome</keyword>
<name>A0ABW5PWM9_9BACI</name>
<sequence length="223" mass="24454">MYYPFVSTYRQTPPQTRNGLEQTMTVIGNGSASVTPNMATVEIGVMTENTSLTNAQQTNATVMNQVIETLLSLGVARENIQTASYTVNPRYDFVDGEQIFRGYQVTNLIHVTITDIEQIGRILDAAVENGANLVNSIQFSVQNSEQYKQQALQEALANAQAKANALATSMQVNLNPIPLRIKEITETPPIPFSKMALSAEAVATPIEPGELVIDAILEVRFQY</sequence>
<dbReference type="PANTHER" id="PTHR34387">
    <property type="entry name" value="SLR1258 PROTEIN"/>
    <property type="match status" value="1"/>
</dbReference>
<organism evidence="1 2">
    <name type="scientific">Oceanobacillus kapialis</name>
    <dbReference type="NCBI Taxonomy" id="481353"/>
    <lineage>
        <taxon>Bacteria</taxon>
        <taxon>Bacillati</taxon>
        <taxon>Bacillota</taxon>
        <taxon>Bacilli</taxon>
        <taxon>Bacillales</taxon>
        <taxon>Bacillaceae</taxon>
        <taxon>Oceanobacillus</taxon>
    </lineage>
</organism>
<dbReference type="Pfam" id="PF04402">
    <property type="entry name" value="SIMPL"/>
    <property type="match status" value="1"/>
</dbReference>
<comment type="caution">
    <text evidence="1">The sequence shown here is derived from an EMBL/GenBank/DDBJ whole genome shotgun (WGS) entry which is preliminary data.</text>
</comment>
<gene>
    <name evidence="1" type="ORF">ACFSUN_01815</name>
</gene>
<dbReference type="InterPro" id="IPR052022">
    <property type="entry name" value="26kDa_periplasmic_antigen"/>
</dbReference>
<evidence type="ECO:0000313" key="2">
    <source>
        <dbReference type="Proteomes" id="UP001597451"/>
    </source>
</evidence>
<dbReference type="PANTHER" id="PTHR34387:SF1">
    <property type="entry name" value="PERIPLASMIC IMMUNOGENIC PROTEIN"/>
    <property type="match status" value="1"/>
</dbReference>
<dbReference type="RefSeq" id="WP_379560168.1">
    <property type="nucleotide sequence ID" value="NZ_JBHUMX010000003.1"/>
</dbReference>
<reference evidence="2" key="1">
    <citation type="journal article" date="2019" name="Int. J. Syst. Evol. Microbiol.">
        <title>The Global Catalogue of Microorganisms (GCM) 10K type strain sequencing project: providing services to taxonomists for standard genome sequencing and annotation.</title>
        <authorList>
            <consortium name="The Broad Institute Genomics Platform"/>
            <consortium name="The Broad Institute Genome Sequencing Center for Infectious Disease"/>
            <person name="Wu L."/>
            <person name="Ma J."/>
        </authorList>
    </citation>
    <scope>NUCLEOTIDE SEQUENCE [LARGE SCALE GENOMIC DNA]</scope>
    <source>
        <strain evidence="2">TISTR 1858</strain>
    </source>
</reference>